<gene>
    <name evidence="2" type="ORF">P7680_19835</name>
</gene>
<protein>
    <submittedName>
        <fullName evidence="2">Uncharacterized protein</fullName>
    </submittedName>
</protein>
<sequence>MAASPCNARPTPISRNHARIAVLENKWSVPIPQLIAKDDFESQISEEKRITRMTDLSNFPSRIFAAPHRSRNNISNRIRNDHKIPPRPSCPNRNVLFSGCDEFEIDPAANASNIKE</sequence>
<dbReference type="RefSeq" id="WP_147250784.1">
    <property type="nucleotide sequence ID" value="NZ_JARSBO010000011.1"/>
</dbReference>
<dbReference type="EMBL" id="JARSBO010000011">
    <property type="protein sequence ID" value="MDG4721267.1"/>
    <property type="molecule type" value="Genomic_DNA"/>
</dbReference>
<proteinExistence type="predicted"/>
<evidence type="ECO:0000313" key="3">
    <source>
        <dbReference type="Proteomes" id="UP001529180"/>
    </source>
</evidence>
<reference evidence="2 3" key="1">
    <citation type="submission" date="2023-03" db="EMBL/GenBank/DDBJ databases">
        <title>Strain FZY0004 represents a novel species in the genus Thalassospira isolated from seawater.</title>
        <authorList>
            <person name="Fu Z.-Y."/>
        </authorList>
    </citation>
    <scope>NUCLEOTIDE SEQUENCE [LARGE SCALE GENOMIC DNA]</scope>
    <source>
        <strain evidence="2 3">FZY0004</strain>
    </source>
</reference>
<evidence type="ECO:0000256" key="1">
    <source>
        <dbReference type="SAM" id="MobiDB-lite"/>
    </source>
</evidence>
<accession>A0ABT6GGP9</accession>
<evidence type="ECO:0000313" key="2">
    <source>
        <dbReference type="EMBL" id="MDG4721267.1"/>
    </source>
</evidence>
<dbReference type="Proteomes" id="UP001529180">
    <property type="component" value="Unassembled WGS sequence"/>
</dbReference>
<organism evidence="2 3">
    <name type="scientific">Thalassospira aquimaris</name>
    <dbReference type="NCBI Taxonomy" id="3037796"/>
    <lineage>
        <taxon>Bacteria</taxon>
        <taxon>Pseudomonadati</taxon>
        <taxon>Pseudomonadota</taxon>
        <taxon>Alphaproteobacteria</taxon>
        <taxon>Rhodospirillales</taxon>
        <taxon>Thalassospiraceae</taxon>
        <taxon>Thalassospira</taxon>
    </lineage>
</organism>
<name>A0ABT6GGP9_9PROT</name>
<feature type="region of interest" description="Disordered" evidence="1">
    <location>
        <begin position="68"/>
        <end position="91"/>
    </location>
</feature>
<comment type="caution">
    <text evidence="2">The sequence shown here is derived from an EMBL/GenBank/DDBJ whole genome shotgun (WGS) entry which is preliminary data.</text>
</comment>
<keyword evidence="3" id="KW-1185">Reference proteome</keyword>